<reference evidence="8 9" key="1">
    <citation type="submission" date="2020-01" db="EMBL/GenBank/DDBJ databases">
        <title>Draft genome sequence of Aspergillus udagawae IFM 46972.</title>
        <authorList>
            <person name="Takahashi H."/>
            <person name="Yaguchi T."/>
        </authorList>
    </citation>
    <scope>NUCLEOTIDE SEQUENCE [LARGE SCALE GENOMIC DNA]</scope>
    <source>
        <strain evidence="8 9">IFM 46972</strain>
    </source>
</reference>
<sequence length="620" mass="68194">MIVVPTESVACLIAKDRPRWRDQLIIDKKGTIHLLVWNHQCHFIANSPGDTITGNAITSGLTEAKGDLEKHDYEVTATSTETDDYPAPTEEEKASLRKVAATIPLVSFSLCIVEFAERASYYGAKNIFSNFIQFPLPKGGNGAGAPPRGTQETAGALGMGLQASSGLVLLFAFLAYVLPILGGWWADVYVGRYKAICVGVAICGIAHIIQIIGAIPSVLQKGPAHAAPPFIIGLLLLALGAGIFKPNIAPTILDQNRQKKQYTKVLKTGEKVIVDPELTTTRTMLIFYAFVNIGAFYMLPTAYAEKYVGFWLSWVLAGAIYFLLPIILALVYKKTYKLPPRGSSDLSKAMTIISTALRRNKYRVWKKDFFNAAKPSVLAAEGIQVDWNEKLVDDVRRTLVATEVFFYFPIWYINDGGIGSVSTNQGASMTTNGAPNDVLNNFNALTIIVTIPLLSHVVYPALARYRIPFGPASRIAFGFILATISSVIAAIVQWRVYETSPCGYQASTCDGVSPLSIWWQIPNTVLGALSECFCNVTAYELAYSRSPPSMRGLVMAVFLFMNALSSALGEILIPATKDPWLIWIWAGPGIALAVQTVVFWWRFRHLNDEEFMTDEKDYQE</sequence>
<evidence type="ECO:0000256" key="7">
    <source>
        <dbReference type="SAM" id="Phobius"/>
    </source>
</evidence>
<evidence type="ECO:0000256" key="1">
    <source>
        <dbReference type="ARBA" id="ARBA00004141"/>
    </source>
</evidence>
<dbReference type="InterPro" id="IPR036259">
    <property type="entry name" value="MFS_trans_sf"/>
</dbReference>
<name>A0A8H3NK77_9EURO</name>
<feature type="transmembrane region" description="Helical" evidence="7">
    <location>
        <begin position="227"/>
        <end position="244"/>
    </location>
</feature>
<feature type="transmembrane region" description="Helical" evidence="7">
    <location>
        <begin position="553"/>
        <end position="574"/>
    </location>
</feature>
<organism evidence="8 9">
    <name type="scientific">Aspergillus udagawae</name>
    <dbReference type="NCBI Taxonomy" id="91492"/>
    <lineage>
        <taxon>Eukaryota</taxon>
        <taxon>Fungi</taxon>
        <taxon>Dikarya</taxon>
        <taxon>Ascomycota</taxon>
        <taxon>Pezizomycotina</taxon>
        <taxon>Eurotiomycetes</taxon>
        <taxon>Eurotiomycetidae</taxon>
        <taxon>Eurotiales</taxon>
        <taxon>Aspergillaceae</taxon>
        <taxon>Aspergillus</taxon>
        <taxon>Aspergillus subgen. Fumigati</taxon>
    </lineage>
</organism>
<evidence type="ECO:0000313" key="9">
    <source>
        <dbReference type="Proteomes" id="UP000465221"/>
    </source>
</evidence>
<proteinExistence type="inferred from homology"/>
<evidence type="ECO:0000256" key="4">
    <source>
        <dbReference type="ARBA" id="ARBA00022692"/>
    </source>
</evidence>
<evidence type="ECO:0000313" key="8">
    <source>
        <dbReference type="EMBL" id="GFF34545.1"/>
    </source>
</evidence>
<keyword evidence="3" id="KW-0813">Transport</keyword>
<dbReference type="SUPFAM" id="SSF103473">
    <property type="entry name" value="MFS general substrate transporter"/>
    <property type="match status" value="1"/>
</dbReference>
<dbReference type="EMBL" id="BLKC01000023">
    <property type="protein sequence ID" value="GFF34545.1"/>
    <property type="molecule type" value="Genomic_DNA"/>
</dbReference>
<keyword evidence="5 7" id="KW-1133">Transmembrane helix</keyword>
<feature type="transmembrane region" description="Helical" evidence="7">
    <location>
        <begin position="517"/>
        <end position="541"/>
    </location>
</feature>
<keyword evidence="4 7" id="KW-0812">Transmembrane</keyword>
<dbReference type="FunFam" id="1.20.1250.20:FF:000085">
    <property type="entry name" value="MFS peptide transporter Ptr2"/>
    <property type="match status" value="1"/>
</dbReference>
<keyword evidence="6 7" id="KW-0472">Membrane</keyword>
<feature type="transmembrane region" description="Helical" evidence="7">
    <location>
        <begin position="192"/>
        <end position="215"/>
    </location>
</feature>
<dbReference type="GO" id="GO:0071916">
    <property type="term" value="F:dipeptide transmembrane transporter activity"/>
    <property type="evidence" value="ECO:0007669"/>
    <property type="project" value="UniProtKB-ARBA"/>
</dbReference>
<comment type="subcellular location">
    <subcellularLocation>
        <location evidence="1">Membrane</location>
        <topology evidence="1">Multi-pass membrane protein</topology>
    </subcellularLocation>
</comment>
<dbReference type="Gene3D" id="1.20.1250.20">
    <property type="entry name" value="MFS general substrate transporter like domains"/>
    <property type="match status" value="1"/>
</dbReference>
<feature type="transmembrane region" description="Helical" evidence="7">
    <location>
        <begin position="442"/>
        <end position="463"/>
    </location>
</feature>
<feature type="transmembrane region" description="Helical" evidence="7">
    <location>
        <begin position="475"/>
        <end position="497"/>
    </location>
</feature>
<evidence type="ECO:0000256" key="2">
    <source>
        <dbReference type="ARBA" id="ARBA00005982"/>
    </source>
</evidence>
<dbReference type="InterPro" id="IPR000109">
    <property type="entry name" value="POT_fam"/>
</dbReference>
<dbReference type="Proteomes" id="UP000465221">
    <property type="component" value="Unassembled WGS sequence"/>
</dbReference>
<evidence type="ECO:0000256" key="5">
    <source>
        <dbReference type="ARBA" id="ARBA00022989"/>
    </source>
</evidence>
<dbReference type="Pfam" id="PF00854">
    <property type="entry name" value="PTR2"/>
    <property type="match status" value="1"/>
</dbReference>
<dbReference type="PANTHER" id="PTHR11654">
    <property type="entry name" value="OLIGOPEPTIDE TRANSPORTER-RELATED"/>
    <property type="match status" value="1"/>
</dbReference>
<feature type="transmembrane region" description="Helical" evidence="7">
    <location>
        <begin position="285"/>
        <end position="304"/>
    </location>
</feature>
<comment type="caution">
    <text evidence="8">The sequence shown here is derived from an EMBL/GenBank/DDBJ whole genome shotgun (WGS) entry which is preliminary data.</text>
</comment>
<protein>
    <submittedName>
        <fullName evidence="8">Peptide transporter PTR2</fullName>
    </submittedName>
</protein>
<feature type="transmembrane region" description="Helical" evidence="7">
    <location>
        <begin position="311"/>
        <end position="332"/>
    </location>
</feature>
<feature type="transmembrane region" description="Helical" evidence="7">
    <location>
        <begin position="167"/>
        <end position="186"/>
    </location>
</feature>
<feature type="transmembrane region" description="Helical" evidence="7">
    <location>
        <begin position="580"/>
        <end position="601"/>
    </location>
</feature>
<evidence type="ECO:0000256" key="3">
    <source>
        <dbReference type="ARBA" id="ARBA00022448"/>
    </source>
</evidence>
<accession>A0A8H3NK77</accession>
<gene>
    <name evidence="8" type="ORF">IFM46972_04268</name>
</gene>
<evidence type="ECO:0000256" key="6">
    <source>
        <dbReference type="ARBA" id="ARBA00023136"/>
    </source>
</evidence>
<comment type="similarity">
    <text evidence="2">Belongs to the major facilitator superfamily. Proton-dependent oligopeptide transporter (POT/PTR) (TC 2.A.17) family.</text>
</comment>
<dbReference type="GO" id="GO:0005886">
    <property type="term" value="C:plasma membrane"/>
    <property type="evidence" value="ECO:0007669"/>
    <property type="project" value="UniProtKB-ARBA"/>
</dbReference>
<dbReference type="AlphaFoldDB" id="A0A8H3NK77"/>